<accession>A0A7S8C514</accession>
<organism evidence="9 10">
    <name type="scientific">Kaustia mangrovi</name>
    <dbReference type="NCBI Taxonomy" id="2593653"/>
    <lineage>
        <taxon>Bacteria</taxon>
        <taxon>Pseudomonadati</taxon>
        <taxon>Pseudomonadota</taxon>
        <taxon>Alphaproteobacteria</taxon>
        <taxon>Hyphomicrobiales</taxon>
        <taxon>Parvibaculaceae</taxon>
        <taxon>Kaustia</taxon>
    </lineage>
</organism>
<proteinExistence type="predicted"/>
<dbReference type="GO" id="GO:0006643">
    <property type="term" value="P:membrane lipid metabolic process"/>
    <property type="evidence" value="ECO:0007669"/>
    <property type="project" value="TreeGrafter"/>
</dbReference>
<dbReference type="GO" id="GO:0008610">
    <property type="term" value="P:lipid biosynthetic process"/>
    <property type="evidence" value="ECO:0007669"/>
    <property type="project" value="InterPro"/>
</dbReference>
<evidence type="ECO:0000256" key="3">
    <source>
        <dbReference type="ARBA" id="ARBA00022989"/>
    </source>
</evidence>
<evidence type="ECO:0000256" key="2">
    <source>
        <dbReference type="ARBA" id="ARBA00022692"/>
    </source>
</evidence>
<dbReference type="Proteomes" id="UP000593594">
    <property type="component" value="Chromosome"/>
</dbReference>
<evidence type="ECO:0000313" key="10">
    <source>
        <dbReference type="Proteomes" id="UP000593594"/>
    </source>
</evidence>
<dbReference type="GO" id="GO:0016020">
    <property type="term" value="C:membrane"/>
    <property type="evidence" value="ECO:0007669"/>
    <property type="project" value="GOC"/>
</dbReference>
<gene>
    <name evidence="9" type="ORF">HW532_12950</name>
</gene>
<dbReference type="GO" id="GO:0012505">
    <property type="term" value="C:endomembrane system"/>
    <property type="evidence" value="ECO:0007669"/>
    <property type="project" value="UniProtKB-SubCell"/>
</dbReference>
<keyword evidence="6 7" id="KW-0472">Membrane</keyword>
<dbReference type="EMBL" id="CP058214">
    <property type="protein sequence ID" value="QPC43523.1"/>
    <property type="molecule type" value="Genomic_DNA"/>
</dbReference>
<dbReference type="KEGG" id="kmn:HW532_12950"/>
<evidence type="ECO:0000313" key="9">
    <source>
        <dbReference type="EMBL" id="QPC43523.1"/>
    </source>
</evidence>
<feature type="domain" description="Fatty acid hydroxylase" evidence="8">
    <location>
        <begin position="91"/>
        <end position="227"/>
    </location>
</feature>
<evidence type="ECO:0000256" key="7">
    <source>
        <dbReference type="SAM" id="Phobius"/>
    </source>
</evidence>
<evidence type="ECO:0000256" key="4">
    <source>
        <dbReference type="ARBA" id="ARBA00023002"/>
    </source>
</evidence>
<comment type="subcellular location">
    <subcellularLocation>
        <location evidence="1">Endomembrane system</location>
        <topology evidence="1">Multi-pass membrane protein</topology>
    </subcellularLocation>
</comment>
<evidence type="ECO:0000256" key="6">
    <source>
        <dbReference type="ARBA" id="ARBA00023136"/>
    </source>
</evidence>
<dbReference type="RefSeq" id="WP_213160887.1">
    <property type="nucleotide sequence ID" value="NZ_CP058214.1"/>
</dbReference>
<feature type="transmembrane region" description="Helical" evidence="7">
    <location>
        <begin position="76"/>
        <end position="101"/>
    </location>
</feature>
<feature type="transmembrane region" description="Helical" evidence="7">
    <location>
        <begin position="12"/>
        <end position="30"/>
    </location>
</feature>
<dbReference type="PANTHER" id="PTHR21624:SF1">
    <property type="entry name" value="ALKYLGLYCEROL MONOOXYGENASE"/>
    <property type="match status" value="1"/>
</dbReference>
<keyword evidence="3 7" id="KW-1133">Transmembrane helix</keyword>
<protein>
    <submittedName>
        <fullName evidence="9">Sterol desaturase family protein</fullName>
    </submittedName>
</protein>
<evidence type="ECO:0000256" key="5">
    <source>
        <dbReference type="ARBA" id="ARBA00023098"/>
    </source>
</evidence>
<keyword evidence="2 7" id="KW-0812">Transmembrane</keyword>
<feature type="transmembrane region" description="Helical" evidence="7">
    <location>
        <begin position="144"/>
        <end position="164"/>
    </location>
</feature>
<dbReference type="InterPro" id="IPR006694">
    <property type="entry name" value="Fatty_acid_hydroxylase"/>
</dbReference>
<dbReference type="Pfam" id="PF04116">
    <property type="entry name" value="FA_hydroxylase"/>
    <property type="match status" value="1"/>
</dbReference>
<evidence type="ECO:0000256" key="1">
    <source>
        <dbReference type="ARBA" id="ARBA00004127"/>
    </source>
</evidence>
<dbReference type="AlphaFoldDB" id="A0A7S8C514"/>
<keyword evidence="5" id="KW-0443">Lipid metabolism</keyword>
<name>A0A7S8C514_9HYPH</name>
<keyword evidence="10" id="KW-1185">Reference proteome</keyword>
<reference evidence="9 10" key="1">
    <citation type="submission" date="2020-06" db="EMBL/GenBank/DDBJ databases">
        <title>Genome sequence of 2 isolates from Red Sea Mangroves.</title>
        <authorList>
            <person name="Sefrji F."/>
            <person name="Michoud G."/>
            <person name="Merlino G."/>
            <person name="Daffonchio D."/>
        </authorList>
    </citation>
    <scope>NUCLEOTIDE SEQUENCE [LARGE SCALE GENOMIC DNA]</scope>
    <source>
        <strain evidence="9 10">R1DC25</strain>
    </source>
</reference>
<sequence>MQVIESEALVRLAAFGGIFAVMAVWELAMPRRERVQPRGRRWLTNLAMVAIDTLALRLLFPILAVGVAMEASAQGWGLFALTALPSWLEVTLAVIALDLAIYAQHVAFHKVPILWAIHKVHHADRDIDVTTGIRFHPVEICLSMLIKFAVVIALGGPALGVFLFEVLLNGTAMFNHANLRLPAPVDRIVRLLVVTPDMHRVHHSVRMAETDSNYGFNLSVWDRLFATYVPQPRDGHLGMRIGLADCQTDEPSRLGWSLLLPFRHLGRSLRTRKTSGES</sequence>
<dbReference type="PANTHER" id="PTHR21624">
    <property type="entry name" value="STEROL DESATURASE-RELATED PROTEIN"/>
    <property type="match status" value="1"/>
</dbReference>
<dbReference type="GO" id="GO:0005506">
    <property type="term" value="F:iron ion binding"/>
    <property type="evidence" value="ECO:0007669"/>
    <property type="project" value="InterPro"/>
</dbReference>
<evidence type="ECO:0000259" key="8">
    <source>
        <dbReference type="Pfam" id="PF04116"/>
    </source>
</evidence>
<keyword evidence="4" id="KW-0560">Oxidoreductase</keyword>
<feature type="transmembrane region" description="Helical" evidence="7">
    <location>
        <begin position="42"/>
        <end position="64"/>
    </location>
</feature>
<dbReference type="GO" id="GO:0050479">
    <property type="term" value="F:glyceryl-ether monooxygenase activity"/>
    <property type="evidence" value="ECO:0007669"/>
    <property type="project" value="TreeGrafter"/>
</dbReference>
<dbReference type="InterPro" id="IPR051689">
    <property type="entry name" value="Sterol_desaturase/TMEM195"/>
</dbReference>